<comment type="similarity">
    <text evidence="2">Belongs to the ribonuclease N1/T1 family.</text>
</comment>
<sequence length="163" mass="18678">MKALKSVLFVLFSCLLLLTGCGVSEIQQSQQPGQQSNRQSSQQPAQQQKHQQQSERLTTFEAVADYIKEHHKLPDNFITKKEAEKLGWDAQAGNLQKVAPGKSIGGDIFRNREKKLPDKKGRIWYEADINYKSGHRGKDRILFSNDGLIYKTEDHYNTFEQIK</sequence>
<feature type="compositionally biased region" description="Low complexity" evidence="7">
    <location>
        <begin position="29"/>
        <end position="51"/>
    </location>
</feature>
<feature type="region of interest" description="Disordered" evidence="7">
    <location>
        <begin position="29"/>
        <end position="54"/>
    </location>
</feature>
<feature type="chain" id="PRO_5038414539" description="Ribonuclease" evidence="8">
    <location>
        <begin position="20"/>
        <end position="163"/>
    </location>
</feature>
<dbReference type="GO" id="GO:0005576">
    <property type="term" value="C:extracellular region"/>
    <property type="evidence" value="ECO:0007669"/>
    <property type="project" value="UniProtKB-SubCell"/>
</dbReference>
<dbReference type="PROSITE" id="PS51257">
    <property type="entry name" value="PROKAR_LIPOPROTEIN"/>
    <property type="match status" value="1"/>
</dbReference>
<evidence type="ECO:0000256" key="1">
    <source>
        <dbReference type="ARBA" id="ARBA00004613"/>
    </source>
</evidence>
<evidence type="ECO:0000256" key="8">
    <source>
        <dbReference type="SAM" id="SignalP"/>
    </source>
</evidence>
<accession>A0A919XKF1</accession>
<keyword evidence="10" id="KW-1185">Reference proteome</keyword>
<keyword evidence="5" id="KW-0540">Nuclease</keyword>
<dbReference type="SUPFAM" id="SSF53933">
    <property type="entry name" value="Microbial ribonucleases"/>
    <property type="match status" value="1"/>
</dbReference>
<dbReference type="Gene3D" id="3.10.450.30">
    <property type="entry name" value="Microbial ribonucleases"/>
    <property type="match status" value="1"/>
</dbReference>
<dbReference type="RefSeq" id="WP_160044920.1">
    <property type="nucleotide sequence ID" value="NZ_BORQ01000011.1"/>
</dbReference>
<dbReference type="EMBL" id="BORQ01000011">
    <property type="protein sequence ID" value="GIO34592.1"/>
    <property type="molecule type" value="Genomic_DNA"/>
</dbReference>
<dbReference type="InterPro" id="IPR001887">
    <property type="entry name" value="Barnase"/>
</dbReference>
<comment type="subcellular location">
    <subcellularLocation>
        <location evidence="1">Secreted</location>
    </subcellularLocation>
</comment>
<evidence type="ECO:0000256" key="4">
    <source>
        <dbReference type="ARBA" id="ARBA00022525"/>
    </source>
</evidence>
<dbReference type="InterPro" id="IPR000026">
    <property type="entry name" value="N1-like"/>
</dbReference>
<dbReference type="Pfam" id="PF00545">
    <property type="entry name" value="Ribonuclease"/>
    <property type="match status" value="1"/>
</dbReference>
<name>A0A919XKF1_9BACL</name>
<dbReference type="PRINTS" id="PR00117">
    <property type="entry name" value="BARNASE"/>
</dbReference>
<dbReference type="AlphaFoldDB" id="A0A919XKF1"/>
<comment type="caution">
    <text evidence="9">The sequence shown here is derived from an EMBL/GenBank/DDBJ whole genome shotgun (WGS) entry which is preliminary data.</text>
</comment>
<gene>
    <name evidence="9" type="ORF">J2TS6_57330</name>
</gene>
<evidence type="ECO:0000256" key="5">
    <source>
        <dbReference type="ARBA" id="ARBA00022722"/>
    </source>
</evidence>
<dbReference type="InterPro" id="IPR016191">
    <property type="entry name" value="Ribonuclease/ribotoxin"/>
</dbReference>
<keyword evidence="8" id="KW-0732">Signal</keyword>
<keyword evidence="4" id="KW-0964">Secreted</keyword>
<dbReference type="GO" id="GO:0016787">
    <property type="term" value="F:hydrolase activity"/>
    <property type="evidence" value="ECO:0007669"/>
    <property type="project" value="UniProtKB-KW"/>
</dbReference>
<dbReference type="GO" id="GO:0004521">
    <property type="term" value="F:RNA endonuclease activity"/>
    <property type="evidence" value="ECO:0007669"/>
    <property type="project" value="InterPro"/>
</dbReference>
<evidence type="ECO:0000256" key="7">
    <source>
        <dbReference type="SAM" id="MobiDB-lite"/>
    </source>
</evidence>
<evidence type="ECO:0000256" key="2">
    <source>
        <dbReference type="ARBA" id="ARBA00009006"/>
    </source>
</evidence>
<evidence type="ECO:0000256" key="3">
    <source>
        <dbReference type="ARBA" id="ARBA00022214"/>
    </source>
</evidence>
<evidence type="ECO:0000256" key="6">
    <source>
        <dbReference type="ARBA" id="ARBA00022801"/>
    </source>
</evidence>
<feature type="signal peptide" evidence="8">
    <location>
        <begin position="1"/>
        <end position="19"/>
    </location>
</feature>
<protein>
    <recommendedName>
        <fullName evidence="3">Ribonuclease</fullName>
    </recommendedName>
</protein>
<dbReference type="Proteomes" id="UP000679779">
    <property type="component" value="Unassembled WGS sequence"/>
</dbReference>
<evidence type="ECO:0000313" key="9">
    <source>
        <dbReference type="EMBL" id="GIO34592.1"/>
    </source>
</evidence>
<reference evidence="9" key="1">
    <citation type="submission" date="2021-03" db="EMBL/GenBank/DDBJ databases">
        <title>Antimicrobial resistance genes in bacteria isolated from Japanese honey, and their potential for conferring macrolide and lincosamide resistance in the American foulbrood pathogen Paenibacillus larvae.</title>
        <authorList>
            <person name="Okamoto M."/>
            <person name="Kumagai M."/>
            <person name="Kanamori H."/>
            <person name="Takamatsu D."/>
        </authorList>
    </citation>
    <scope>NUCLEOTIDE SEQUENCE</scope>
    <source>
        <strain evidence="9">J2TS6</strain>
    </source>
</reference>
<proteinExistence type="inferred from homology"/>
<keyword evidence="6" id="KW-0378">Hydrolase</keyword>
<dbReference type="CDD" id="cd00933">
    <property type="entry name" value="barnase"/>
    <property type="match status" value="1"/>
</dbReference>
<dbReference type="GO" id="GO:0003723">
    <property type="term" value="F:RNA binding"/>
    <property type="evidence" value="ECO:0007669"/>
    <property type="project" value="InterPro"/>
</dbReference>
<evidence type="ECO:0000313" key="10">
    <source>
        <dbReference type="Proteomes" id="UP000679779"/>
    </source>
</evidence>
<organism evidence="9 10">
    <name type="scientific">Paenibacillus albilobatus</name>
    <dbReference type="NCBI Taxonomy" id="2716884"/>
    <lineage>
        <taxon>Bacteria</taxon>
        <taxon>Bacillati</taxon>
        <taxon>Bacillota</taxon>
        <taxon>Bacilli</taxon>
        <taxon>Bacillales</taxon>
        <taxon>Paenibacillaceae</taxon>
        <taxon>Paenibacillus</taxon>
    </lineage>
</organism>